<dbReference type="STRING" id="33528.ENSGAFP00000016664"/>
<dbReference type="EMBL" id="NHOQ01000318">
    <property type="protein sequence ID" value="PWA31009.1"/>
    <property type="molecule type" value="Genomic_DNA"/>
</dbReference>
<keyword evidence="12" id="KW-0812">Transmembrane</keyword>
<keyword evidence="7" id="KW-0206">Cytoskeleton</keyword>
<comment type="similarity">
    <text evidence="2">Belongs to the RIB43A family.</text>
</comment>
<accession>A0A315W5W3</accession>
<name>A0A315W5W3_GAMAF</name>
<dbReference type="Proteomes" id="UP000250572">
    <property type="component" value="Unassembled WGS sequence"/>
</dbReference>
<evidence type="ECO:0000313" key="13">
    <source>
        <dbReference type="EMBL" id="PWA31009.1"/>
    </source>
</evidence>
<comment type="subunit">
    <text evidence="10">Microtubule inner protein component of sperm flagellar doublet microtubules.</text>
</comment>
<keyword evidence="4" id="KW-0282">Flagellum</keyword>
<evidence type="ECO:0000256" key="5">
    <source>
        <dbReference type="ARBA" id="ARBA00023054"/>
    </source>
</evidence>
<evidence type="ECO:0000313" key="14">
    <source>
        <dbReference type="Proteomes" id="UP000250572"/>
    </source>
</evidence>
<evidence type="ECO:0000256" key="2">
    <source>
        <dbReference type="ARBA" id="ARBA00006875"/>
    </source>
</evidence>
<feature type="coiled-coil region" evidence="11">
    <location>
        <begin position="309"/>
        <end position="354"/>
    </location>
</feature>
<dbReference type="PANTHER" id="PTHR14517">
    <property type="entry name" value="RIB43A-RELATED"/>
    <property type="match status" value="1"/>
</dbReference>
<evidence type="ECO:0000256" key="7">
    <source>
        <dbReference type="ARBA" id="ARBA00023212"/>
    </source>
</evidence>
<comment type="caution">
    <text evidence="13">The sequence shown here is derived from an EMBL/GenBank/DDBJ whole genome shotgun (WGS) entry which is preliminary data.</text>
</comment>
<dbReference type="Pfam" id="PF05914">
    <property type="entry name" value="RIB43A"/>
    <property type="match status" value="1"/>
</dbReference>
<evidence type="ECO:0000256" key="9">
    <source>
        <dbReference type="ARBA" id="ARBA00041087"/>
    </source>
</evidence>
<dbReference type="AlphaFoldDB" id="A0A315W5W3"/>
<dbReference type="InterPro" id="IPR008805">
    <property type="entry name" value="RIB43A"/>
</dbReference>
<evidence type="ECO:0000256" key="8">
    <source>
        <dbReference type="ARBA" id="ARBA00023273"/>
    </source>
</evidence>
<gene>
    <name evidence="13" type="ORF">CCH79_00010760</name>
</gene>
<evidence type="ECO:0000256" key="11">
    <source>
        <dbReference type="SAM" id="Coils"/>
    </source>
</evidence>
<evidence type="ECO:0000256" key="4">
    <source>
        <dbReference type="ARBA" id="ARBA00022846"/>
    </source>
</evidence>
<keyword evidence="6" id="KW-0969">Cilium</keyword>
<keyword evidence="12" id="KW-1133">Transmembrane helix</keyword>
<reference evidence="13 14" key="1">
    <citation type="journal article" date="2018" name="G3 (Bethesda)">
        <title>A High-Quality Reference Genome for the Invasive Mosquitofish Gambusia affinis Using a Chicago Library.</title>
        <authorList>
            <person name="Hoffberg S.L."/>
            <person name="Troendle N.J."/>
            <person name="Glenn T.C."/>
            <person name="Mahmud O."/>
            <person name="Louha S."/>
            <person name="Chalopin D."/>
            <person name="Bennetzen J.L."/>
            <person name="Mauricio R."/>
        </authorList>
    </citation>
    <scope>NUCLEOTIDE SEQUENCE [LARGE SCALE GENOMIC DNA]</scope>
    <source>
        <strain evidence="13">NE01/NJP1002.9</strain>
        <tissue evidence="13">Muscle</tissue>
    </source>
</reference>
<keyword evidence="14" id="KW-1185">Reference proteome</keyword>
<dbReference type="PANTHER" id="PTHR14517:SF11">
    <property type="entry name" value="RIB43A-LIKE WITH COILED-COILS PROTEIN 1"/>
    <property type="match status" value="1"/>
</dbReference>
<keyword evidence="12" id="KW-0472">Membrane</keyword>
<organism evidence="13 14">
    <name type="scientific">Gambusia affinis</name>
    <name type="common">Western mosquitofish</name>
    <name type="synonym">Heterandria affinis</name>
    <dbReference type="NCBI Taxonomy" id="33528"/>
    <lineage>
        <taxon>Eukaryota</taxon>
        <taxon>Metazoa</taxon>
        <taxon>Chordata</taxon>
        <taxon>Craniata</taxon>
        <taxon>Vertebrata</taxon>
        <taxon>Euteleostomi</taxon>
        <taxon>Actinopterygii</taxon>
        <taxon>Neopterygii</taxon>
        <taxon>Teleostei</taxon>
        <taxon>Neoteleostei</taxon>
        <taxon>Acanthomorphata</taxon>
        <taxon>Ovalentaria</taxon>
        <taxon>Atherinomorphae</taxon>
        <taxon>Cyprinodontiformes</taxon>
        <taxon>Poeciliidae</taxon>
        <taxon>Poeciliinae</taxon>
        <taxon>Gambusia</taxon>
    </lineage>
</organism>
<evidence type="ECO:0000256" key="12">
    <source>
        <dbReference type="SAM" id="Phobius"/>
    </source>
</evidence>
<keyword evidence="8" id="KW-0966">Cell projection</keyword>
<keyword evidence="5 11" id="KW-0175">Coiled coil</keyword>
<keyword evidence="3" id="KW-0963">Cytoplasm</keyword>
<feature type="transmembrane region" description="Helical" evidence="12">
    <location>
        <begin position="532"/>
        <end position="556"/>
    </location>
</feature>
<comment type="subcellular location">
    <subcellularLocation>
        <location evidence="1">Cytoplasm</location>
        <location evidence="1">Cytoskeleton</location>
        <location evidence="1">Flagellum axoneme</location>
    </subcellularLocation>
</comment>
<evidence type="ECO:0000256" key="6">
    <source>
        <dbReference type="ARBA" id="ARBA00023069"/>
    </source>
</evidence>
<evidence type="ECO:0000256" key="3">
    <source>
        <dbReference type="ARBA" id="ARBA00022490"/>
    </source>
</evidence>
<protein>
    <recommendedName>
        <fullName evidence="9">RIB43A-like with coiled-coils protein 1</fullName>
    </recommendedName>
</protein>
<sequence>MYKVDLPVDDSKDKVVEARRAAERARKARFFNPRLRVIGLDLDALNQQVLDNKYKRGCEKQRDRDFDNLKRCQDEVLLLQDSNEKEKRKALQKDLNEFWDLQQQMKISHDVEVKGAYNLTIPETELGPSSMYVFEGEDRGRKERVKEQMKQKEKDLDAQVDDKKMRDKRAKHRETLYNKQLVNQDLMWAQQNALEEERRKAALVSLWNDNQALAEERALNLREQRTKEAMDNLIDIWHTGTSDMLTESAEAAETHLGGGRPPHVLPDKWRGMSLKQLNNFHEQREQQRLDRKKQREADKIRDAAWDMQLLKISKTAEEKEQKMAELRRQQRILMDQENKELARLQQTNQHYLNKELYTNKPTRDYFDQFNAGFSGELSGRPWNPSGPSLGRLIWLARDSSKLSSVVRALLPLKFRVSSLHILLSSHRDGWLAVRFSSRSLEQKRTYSPPPQCSQPPWISDFGGGSWSPSFSGHDNRSAVAHFDTHAYWSFQGNWEIIYTCQIPIPENVVVKNVALQSHDCVSVEKKRVRHTFYFQMVGVFGIPLCVLGYALVLAAVTFRDITEAQPSVKHVFECPGFIQLTFLLQPRNFRSGTEEGESQEAHR</sequence>
<evidence type="ECO:0000256" key="10">
    <source>
        <dbReference type="ARBA" id="ARBA00046435"/>
    </source>
</evidence>
<proteinExistence type="inferred from homology"/>
<evidence type="ECO:0000256" key="1">
    <source>
        <dbReference type="ARBA" id="ARBA00004611"/>
    </source>
</evidence>